<dbReference type="AlphaFoldDB" id="A0AAU9RSA2"/>
<protein>
    <recommendedName>
        <fullName evidence="5">Agenet domain-containing protein</fullName>
    </recommendedName>
</protein>
<gene>
    <name evidence="6" type="ORF">TAV2_LOCUS7021</name>
</gene>
<feature type="compositionally biased region" description="Polar residues" evidence="4">
    <location>
        <begin position="72"/>
        <end position="102"/>
    </location>
</feature>
<evidence type="ECO:0000313" key="7">
    <source>
        <dbReference type="Proteomes" id="UP000836841"/>
    </source>
</evidence>
<feature type="region of interest" description="Disordered" evidence="4">
    <location>
        <begin position="68"/>
        <end position="138"/>
    </location>
</feature>
<keyword evidence="1" id="KW-0813">Transport</keyword>
<evidence type="ECO:0000259" key="5">
    <source>
        <dbReference type="SMART" id="SM00743"/>
    </source>
</evidence>
<accession>A0AAU9RSA2</accession>
<dbReference type="SMART" id="SM00743">
    <property type="entry name" value="Agenet"/>
    <property type="match status" value="1"/>
</dbReference>
<feature type="coiled-coil region" evidence="3">
    <location>
        <begin position="278"/>
        <end position="326"/>
    </location>
</feature>
<dbReference type="Pfam" id="PF05266">
    <property type="entry name" value="DUF724"/>
    <property type="match status" value="1"/>
</dbReference>
<dbReference type="InterPro" id="IPR014002">
    <property type="entry name" value="Agenet_dom_plant"/>
</dbReference>
<evidence type="ECO:0000256" key="2">
    <source>
        <dbReference type="ARBA" id="ARBA00022604"/>
    </source>
</evidence>
<organism evidence="6 7">
    <name type="scientific">Thlaspi arvense</name>
    <name type="common">Field penny-cress</name>
    <dbReference type="NCBI Taxonomy" id="13288"/>
    <lineage>
        <taxon>Eukaryota</taxon>
        <taxon>Viridiplantae</taxon>
        <taxon>Streptophyta</taxon>
        <taxon>Embryophyta</taxon>
        <taxon>Tracheophyta</taxon>
        <taxon>Spermatophyta</taxon>
        <taxon>Magnoliopsida</taxon>
        <taxon>eudicotyledons</taxon>
        <taxon>Gunneridae</taxon>
        <taxon>Pentapetalae</taxon>
        <taxon>rosids</taxon>
        <taxon>malvids</taxon>
        <taxon>Brassicales</taxon>
        <taxon>Brassicaceae</taxon>
        <taxon>Thlaspideae</taxon>
        <taxon>Thlaspi</taxon>
    </lineage>
</organism>
<keyword evidence="3" id="KW-0175">Coiled coil</keyword>
<name>A0AAU9RSA2_THLAR</name>
<evidence type="ECO:0000313" key="6">
    <source>
        <dbReference type="EMBL" id="CAH2048028.1"/>
    </source>
</evidence>
<evidence type="ECO:0000256" key="3">
    <source>
        <dbReference type="SAM" id="Coils"/>
    </source>
</evidence>
<evidence type="ECO:0000256" key="4">
    <source>
        <dbReference type="SAM" id="MobiDB-lite"/>
    </source>
</evidence>
<dbReference type="EMBL" id="OU466858">
    <property type="protein sequence ID" value="CAH2048028.1"/>
    <property type="molecule type" value="Genomic_DNA"/>
</dbReference>
<keyword evidence="2" id="KW-0341">Growth regulation</keyword>
<proteinExistence type="predicted"/>
<reference evidence="6 7" key="1">
    <citation type="submission" date="2022-03" db="EMBL/GenBank/DDBJ databases">
        <authorList>
            <person name="Nunn A."/>
            <person name="Chopra R."/>
            <person name="Nunn A."/>
            <person name="Contreras Garrido A."/>
        </authorList>
    </citation>
    <scope>NUCLEOTIDE SEQUENCE [LARGE SCALE GENOMIC DNA]</scope>
</reference>
<keyword evidence="7" id="KW-1185">Reference proteome</keyword>
<feature type="domain" description="Agenet" evidence="5">
    <location>
        <begin position="8"/>
        <end position="61"/>
    </location>
</feature>
<sequence>MRIAMDRHGSKAMEAFGGSKWRKGVVEGILSRKRYLVSFKDTDKQQILDCSDLRPPMEWEDGIWKTRESPLAQGSGSKSIEITAQGKTSNTKTLEPTNQNGLGKQPTREKVPEEHDSEDNSRKRKRKELEHNSSDLHETVLSSNLASNYVAADEAKDTTMVLPFAKKSPIWKTYESMEVFKRLPQSPHFSPMFEVREAFREGYALGMMVTFSGLLEDLKALEKDVLKSQLDSLKDSFTELEKHGFNVAAPLSRINKLLAFKDRQVRILETQESFYEEMTSESSKKHKAEQEVSEMERKKLEVEHKILELQIQEVALREDIEAAKERKDSAYKKISQMESCARDLGVELENVEFEFETILSAPW</sequence>
<dbReference type="PANTHER" id="PTHR31917">
    <property type="entry name" value="AGENET DOMAIN-CONTAINING PROTEIN-RELATED"/>
    <property type="match status" value="1"/>
</dbReference>
<dbReference type="InterPro" id="IPR007930">
    <property type="entry name" value="DUF724"/>
</dbReference>
<dbReference type="Proteomes" id="UP000836841">
    <property type="component" value="Chromosome 2"/>
</dbReference>
<feature type="compositionally biased region" description="Basic and acidic residues" evidence="4">
    <location>
        <begin position="106"/>
        <end position="138"/>
    </location>
</feature>
<evidence type="ECO:0000256" key="1">
    <source>
        <dbReference type="ARBA" id="ARBA00022448"/>
    </source>
</evidence>
<dbReference type="PANTHER" id="PTHR31917:SF50">
    <property type="entry name" value="DUF724 DOMAIN-CONTAINING PROTEIN 1-RELATED"/>
    <property type="match status" value="1"/>
</dbReference>